<dbReference type="InterPro" id="IPR011990">
    <property type="entry name" value="TPR-like_helical_dom_sf"/>
</dbReference>
<evidence type="ECO:0000256" key="1">
    <source>
        <dbReference type="SAM" id="Coils"/>
    </source>
</evidence>
<feature type="compositionally biased region" description="Basic and acidic residues" evidence="2">
    <location>
        <begin position="9"/>
        <end position="18"/>
    </location>
</feature>
<proteinExistence type="predicted"/>
<dbReference type="SMART" id="SM00028">
    <property type="entry name" value="TPR"/>
    <property type="match status" value="3"/>
</dbReference>
<organism evidence="4 5">
    <name type="scientific">Pseudohongiella spirulinae</name>
    <dbReference type="NCBI Taxonomy" id="1249552"/>
    <lineage>
        <taxon>Bacteria</taxon>
        <taxon>Pseudomonadati</taxon>
        <taxon>Pseudomonadota</taxon>
        <taxon>Gammaproteobacteria</taxon>
        <taxon>Pseudomonadales</taxon>
        <taxon>Pseudohongiellaceae</taxon>
        <taxon>Pseudohongiella</taxon>
    </lineage>
</organism>
<evidence type="ECO:0000313" key="5">
    <source>
        <dbReference type="Proteomes" id="UP000065641"/>
    </source>
</evidence>
<gene>
    <name evidence="4" type="ORF">PS2015_474</name>
</gene>
<evidence type="ECO:0000313" key="4">
    <source>
        <dbReference type="EMBL" id="ALO45160.1"/>
    </source>
</evidence>
<sequence>MSLVNDMLRDLDARRRDAPGGGVGPDKLIPASEQHQQSKNRKSGNKLKFLVLAVLLSGSVVLVLMYLQESVQAPAGALPDFSVSVPAPLQSQDPVAGVQSNSGRDAEQETLRALEERLQQLEQQNQQLQAANANRWQERDWAEAEQLPDPVSEPTAVTRLAPVPDDTAAVVAPESDTQLAVQSASSLVRDSRPLSLAEQDRQQVQKALNEWADGQRLTALQTLDQFVYNNPSAHQSREMLAKLLIQQGEPVRAMQATELGLMISPNHAGFKKVKARLLIDEGRAAEAILLLDEFPPSAAADPEYHDVMATALLAGQEFERAAQSYRTLLQQDQTVGRWWYGMAVALESQGRTTDAVVAYERALQQASLSSGLRQNSQRRLAALRPD</sequence>
<evidence type="ECO:0000256" key="3">
    <source>
        <dbReference type="SAM" id="Phobius"/>
    </source>
</evidence>
<dbReference type="EMBL" id="CP013189">
    <property type="protein sequence ID" value="ALO45160.1"/>
    <property type="molecule type" value="Genomic_DNA"/>
</dbReference>
<evidence type="ECO:0000256" key="2">
    <source>
        <dbReference type="SAM" id="MobiDB-lite"/>
    </source>
</evidence>
<dbReference type="AlphaFoldDB" id="A0A0S2KA65"/>
<accession>A0A0S2KA65</accession>
<keyword evidence="5" id="KW-1185">Reference proteome</keyword>
<dbReference type="KEGG" id="pspi:PS2015_474"/>
<dbReference type="Gene3D" id="1.25.40.10">
    <property type="entry name" value="Tetratricopeptide repeat domain"/>
    <property type="match status" value="1"/>
</dbReference>
<name>A0A0S2KA65_9GAMM</name>
<dbReference type="InterPro" id="IPR019734">
    <property type="entry name" value="TPR_rpt"/>
</dbReference>
<dbReference type="Pfam" id="PF13432">
    <property type="entry name" value="TPR_16"/>
    <property type="match status" value="2"/>
</dbReference>
<keyword evidence="3" id="KW-0472">Membrane</keyword>
<feature type="coiled-coil region" evidence="1">
    <location>
        <begin position="104"/>
        <end position="134"/>
    </location>
</feature>
<dbReference type="RefSeq" id="WP_058020654.1">
    <property type="nucleotide sequence ID" value="NZ_CP013189.1"/>
</dbReference>
<dbReference type="PATRIC" id="fig|1249552.3.peg.480"/>
<reference evidence="4 5" key="1">
    <citation type="submission" date="2015-11" db="EMBL/GenBank/DDBJ databases">
        <authorList>
            <person name="Zhang Y."/>
            <person name="Guo Z."/>
        </authorList>
    </citation>
    <scope>NUCLEOTIDE SEQUENCE [LARGE SCALE GENOMIC DNA]</scope>
    <source>
        <strain evidence="4 5">KCTC 32221</strain>
    </source>
</reference>
<dbReference type="STRING" id="1249552.PS2015_474"/>
<feature type="region of interest" description="Disordered" evidence="2">
    <location>
        <begin position="9"/>
        <end position="41"/>
    </location>
</feature>
<dbReference type="SUPFAM" id="SSF48452">
    <property type="entry name" value="TPR-like"/>
    <property type="match status" value="1"/>
</dbReference>
<keyword evidence="3" id="KW-0812">Transmembrane</keyword>
<keyword evidence="3" id="KW-1133">Transmembrane helix</keyword>
<feature type="transmembrane region" description="Helical" evidence="3">
    <location>
        <begin position="49"/>
        <end position="67"/>
    </location>
</feature>
<protein>
    <submittedName>
        <fullName evidence="4">Uncharacterized protein</fullName>
    </submittedName>
</protein>
<dbReference type="Proteomes" id="UP000065641">
    <property type="component" value="Chromosome"/>
</dbReference>
<keyword evidence="1" id="KW-0175">Coiled coil</keyword>
<dbReference type="OrthoDB" id="5406098at2"/>